<reference evidence="1" key="1">
    <citation type="journal article" date="2021" name="Nat. Commun.">
        <title>Genetic determinants of endophytism in the Arabidopsis root mycobiome.</title>
        <authorList>
            <person name="Mesny F."/>
            <person name="Miyauchi S."/>
            <person name="Thiergart T."/>
            <person name="Pickel B."/>
            <person name="Atanasova L."/>
            <person name="Karlsson M."/>
            <person name="Huettel B."/>
            <person name="Barry K.W."/>
            <person name="Haridas S."/>
            <person name="Chen C."/>
            <person name="Bauer D."/>
            <person name="Andreopoulos W."/>
            <person name="Pangilinan J."/>
            <person name="LaButti K."/>
            <person name="Riley R."/>
            <person name="Lipzen A."/>
            <person name="Clum A."/>
            <person name="Drula E."/>
            <person name="Henrissat B."/>
            <person name="Kohler A."/>
            <person name="Grigoriev I.V."/>
            <person name="Martin F.M."/>
            <person name="Hacquard S."/>
        </authorList>
    </citation>
    <scope>NUCLEOTIDE SEQUENCE</scope>
    <source>
        <strain evidence="1">FSSC 5 MPI-SDFR-AT-0091</strain>
    </source>
</reference>
<comment type="caution">
    <text evidence="1">The sequence shown here is derived from an EMBL/GenBank/DDBJ whole genome shotgun (WGS) entry which is preliminary data.</text>
</comment>
<evidence type="ECO:0000313" key="2">
    <source>
        <dbReference type="Proteomes" id="UP000736672"/>
    </source>
</evidence>
<proteinExistence type="predicted"/>
<dbReference type="Proteomes" id="UP000736672">
    <property type="component" value="Unassembled WGS sequence"/>
</dbReference>
<keyword evidence="2" id="KW-1185">Reference proteome</keyword>
<name>A0A9P9K8S8_FUSSL</name>
<protein>
    <submittedName>
        <fullName evidence="1">Uncharacterized protein</fullName>
    </submittedName>
</protein>
<dbReference type="AlphaFoldDB" id="A0A9P9K8S8"/>
<organism evidence="1 2">
    <name type="scientific">Fusarium solani</name>
    <name type="common">Filamentous fungus</name>
    <dbReference type="NCBI Taxonomy" id="169388"/>
    <lineage>
        <taxon>Eukaryota</taxon>
        <taxon>Fungi</taxon>
        <taxon>Dikarya</taxon>
        <taxon>Ascomycota</taxon>
        <taxon>Pezizomycotina</taxon>
        <taxon>Sordariomycetes</taxon>
        <taxon>Hypocreomycetidae</taxon>
        <taxon>Hypocreales</taxon>
        <taxon>Nectriaceae</taxon>
        <taxon>Fusarium</taxon>
        <taxon>Fusarium solani species complex</taxon>
    </lineage>
</organism>
<accession>A0A9P9K8S8</accession>
<sequence>MCAYKLRERDLENTATAAGTSMNEDRRVANESLQRARGVVNEGIERARRTALVLEHIQQAILQAKERGLLVYEEVPAAWRNNPYIKRGYRFSETKLECVRSAFNLSNEFINI</sequence>
<evidence type="ECO:0000313" key="1">
    <source>
        <dbReference type="EMBL" id="KAH7248265.1"/>
    </source>
</evidence>
<dbReference type="EMBL" id="JAGTJS010000014">
    <property type="protein sequence ID" value="KAH7248265.1"/>
    <property type="molecule type" value="Genomic_DNA"/>
</dbReference>
<dbReference type="OrthoDB" id="5585746at2759"/>
<gene>
    <name evidence="1" type="ORF">B0J15DRAFT_551203</name>
</gene>